<dbReference type="Gene3D" id="3.40.50.150">
    <property type="entry name" value="Vaccinia Virus protein VP39"/>
    <property type="match status" value="1"/>
</dbReference>
<proteinExistence type="inferred from homology"/>
<dbReference type="Proteomes" id="UP000184465">
    <property type="component" value="Unassembled WGS sequence"/>
</dbReference>
<comment type="similarity">
    <text evidence="4">Belongs to the class I-like SAM-binding methyltransferase superfamily. RNA M5U methyltransferase family.</text>
</comment>
<keyword evidence="8" id="KW-1185">Reference proteome</keyword>
<evidence type="ECO:0000256" key="4">
    <source>
        <dbReference type="PROSITE-ProRule" id="PRU01024"/>
    </source>
</evidence>
<evidence type="ECO:0000256" key="1">
    <source>
        <dbReference type="ARBA" id="ARBA00022603"/>
    </source>
</evidence>
<dbReference type="PROSITE" id="PS01230">
    <property type="entry name" value="TRMA_1"/>
    <property type="match status" value="1"/>
</dbReference>
<protein>
    <submittedName>
        <fullName evidence="7">23S rRNA (Uracil-5-)-methyltransferase RumA</fullName>
    </submittedName>
</protein>
<dbReference type="InterPro" id="IPR030390">
    <property type="entry name" value="MeTrfase_TrmA_AS"/>
</dbReference>
<feature type="active site" description="Nucleophile" evidence="4">
    <location>
        <position position="408"/>
    </location>
</feature>
<dbReference type="GO" id="GO:0070041">
    <property type="term" value="F:rRNA (uridine-C5-)-methyltransferase activity"/>
    <property type="evidence" value="ECO:0007669"/>
    <property type="project" value="TreeGrafter"/>
</dbReference>
<dbReference type="Pfam" id="PF05958">
    <property type="entry name" value="tRNA_U5-meth_tr"/>
    <property type="match status" value="1"/>
</dbReference>
<feature type="binding site" evidence="4">
    <location>
        <position position="336"/>
    </location>
    <ligand>
        <name>S-adenosyl-L-methionine</name>
        <dbReference type="ChEBI" id="CHEBI:59789"/>
    </ligand>
</feature>
<dbReference type="STRING" id="1121301.SAMN02745912_01023"/>
<reference evidence="7 8" key="1">
    <citation type="submission" date="2016-11" db="EMBL/GenBank/DDBJ databases">
        <authorList>
            <person name="Jaros S."/>
            <person name="Januszkiewicz K."/>
            <person name="Wedrychowicz H."/>
        </authorList>
    </citation>
    <scope>NUCLEOTIDE SEQUENCE [LARGE SCALE GENOMIC DNA]</scope>
    <source>
        <strain evidence="7 8">DSM 15212</strain>
    </source>
</reference>
<dbReference type="AlphaFoldDB" id="A0A1M6M152"/>
<evidence type="ECO:0000256" key="5">
    <source>
        <dbReference type="PROSITE-ProRule" id="PRU10015"/>
    </source>
</evidence>
<evidence type="ECO:0000256" key="2">
    <source>
        <dbReference type="ARBA" id="ARBA00022679"/>
    </source>
</evidence>
<keyword evidence="3 4" id="KW-0949">S-adenosyl-L-methionine</keyword>
<dbReference type="InterPro" id="IPR030391">
    <property type="entry name" value="MeTrfase_TrmA_CS"/>
</dbReference>
<dbReference type="InterPro" id="IPR002792">
    <property type="entry name" value="TRAM_dom"/>
</dbReference>
<name>A0A1M6M152_PARC5</name>
<dbReference type="PROSITE" id="PS01231">
    <property type="entry name" value="TRMA_2"/>
    <property type="match status" value="1"/>
</dbReference>
<dbReference type="PANTHER" id="PTHR11061:SF30">
    <property type="entry name" value="TRNA (URACIL(54)-C(5))-METHYLTRANSFERASE"/>
    <property type="match status" value="1"/>
</dbReference>
<dbReference type="CDD" id="cd02440">
    <property type="entry name" value="AdoMet_MTases"/>
    <property type="match status" value="1"/>
</dbReference>
<keyword evidence="2 4" id="KW-0808">Transferase</keyword>
<feature type="binding site" evidence="4">
    <location>
        <position position="286"/>
    </location>
    <ligand>
        <name>S-adenosyl-L-methionine</name>
        <dbReference type="ChEBI" id="CHEBI:59789"/>
    </ligand>
</feature>
<organism evidence="7 8">
    <name type="scientific">Paramaledivibacter caminithermalis (strain DSM 15212 / CIP 107654 / DViRD3)</name>
    <name type="common">Clostridium caminithermale</name>
    <dbReference type="NCBI Taxonomy" id="1121301"/>
    <lineage>
        <taxon>Bacteria</taxon>
        <taxon>Bacillati</taxon>
        <taxon>Bacillota</taxon>
        <taxon>Clostridia</taxon>
        <taxon>Peptostreptococcales</taxon>
        <taxon>Caminicellaceae</taxon>
        <taxon>Paramaledivibacter</taxon>
    </lineage>
</organism>
<dbReference type="SUPFAM" id="SSF50249">
    <property type="entry name" value="Nucleic acid-binding proteins"/>
    <property type="match status" value="1"/>
</dbReference>
<dbReference type="FunFam" id="3.40.50.150:FF:000009">
    <property type="entry name" value="23S rRNA (Uracil(1939)-C(5))-methyltransferase RlmD"/>
    <property type="match status" value="1"/>
</dbReference>
<dbReference type="InterPro" id="IPR029063">
    <property type="entry name" value="SAM-dependent_MTases_sf"/>
</dbReference>
<dbReference type="InterPro" id="IPR010280">
    <property type="entry name" value="U5_MeTrfase_fam"/>
</dbReference>
<dbReference type="PROSITE" id="PS50926">
    <property type="entry name" value="TRAM"/>
    <property type="match status" value="1"/>
</dbReference>
<evidence type="ECO:0000256" key="3">
    <source>
        <dbReference type="ARBA" id="ARBA00022691"/>
    </source>
</evidence>
<dbReference type="SUPFAM" id="SSF53335">
    <property type="entry name" value="S-adenosyl-L-methionine-dependent methyltransferases"/>
    <property type="match status" value="1"/>
</dbReference>
<feature type="domain" description="TRAM" evidence="6">
    <location>
        <begin position="1"/>
        <end position="58"/>
    </location>
</feature>
<dbReference type="EMBL" id="FRAG01000008">
    <property type="protein sequence ID" value="SHJ77168.1"/>
    <property type="molecule type" value="Genomic_DNA"/>
</dbReference>
<evidence type="ECO:0000313" key="8">
    <source>
        <dbReference type="Proteomes" id="UP000184465"/>
    </source>
</evidence>
<gene>
    <name evidence="7" type="ORF">SAMN02745912_01023</name>
</gene>
<dbReference type="InterPro" id="IPR012340">
    <property type="entry name" value="NA-bd_OB-fold"/>
</dbReference>
<feature type="active site" evidence="5">
    <location>
        <position position="408"/>
    </location>
</feature>
<dbReference type="Gene3D" id="2.40.50.140">
    <property type="entry name" value="Nucleic acid-binding proteins"/>
    <property type="match status" value="1"/>
</dbReference>
<accession>A0A1M6M152</accession>
<dbReference type="Gene3D" id="2.40.50.1070">
    <property type="match status" value="1"/>
</dbReference>
<dbReference type="NCBIfam" id="TIGR00479">
    <property type="entry name" value="rumA"/>
    <property type="match status" value="1"/>
</dbReference>
<dbReference type="PROSITE" id="PS51687">
    <property type="entry name" value="SAM_MT_RNA_M5U"/>
    <property type="match status" value="1"/>
</dbReference>
<dbReference type="Pfam" id="PF01938">
    <property type="entry name" value="TRAM"/>
    <property type="match status" value="1"/>
</dbReference>
<dbReference type="PANTHER" id="PTHR11061">
    <property type="entry name" value="RNA M5U METHYLTRANSFERASE"/>
    <property type="match status" value="1"/>
</dbReference>
<evidence type="ECO:0000259" key="6">
    <source>
        <dbReference type="PROSITE" id="PS50926"/>
    </source>
</evidence>
<feature type="binding site" evidence="4">
    <location>
        <position position="315"/>
    </location>
    <ligand>
        <name>S-adenosyl-L-methionine</name>
        <dbReference type="ChEBI" id="CHEBI:59789"/>
    </ligand>
</feature>
<dbReference type="GO" id="GO:0070475">
    <property type="term" value="P:rRNA base methylation"/>
    <property type="evidence" value="ECO:0007669"/>
    <property type="project" value="TreeGrafter"/>
</dbReference>
<feature type="binding site" evidence="4">
    <location>
        <position position="381"/>
    </location>
    <ligand>
        <name>S-adenosyl-L-methionine</name>
        <dbReference type="ChEBI" id="CHEBI:59789"/>
    </ligand>
</feature>
<sequence length="453" mass="51281">MKRGQIVEVEIKDMKFPAKGIGEIEGKKIYIKNALKGQKVKAKIKKNRKEYAHGKLIEVVEKAPFESEAFCSHFGLCGGCARQTVPYDKQLQIKADLVKKLIDDAGIENYEFLGIEKSPEVYGYRNKMEYSFGDEMKGGEMTLGMHKRGQFNSVVTVDQCKLVDEDFNSILKSSLEYFRQRKIPHYNNKLHKGYLRHLLVRKGLNTGEILIALVTSTQLDIDLTDYVKSIIELKLEGEIKGIIHVYNDNLADAIKCEKMETLYGQDYFHDRLLGLKFKIYPFSFFQTNTLGAEVLYKTALDFIESADNKTIFDLYCGTGTIGQIAAQKAKKVIGIEIVEEAVKAANENAAMNGLDNCHFIAGDVLKKIEELNEKPDIIILDPPRTGVNPKALNKILKFTPKEIIYVSCNPETLAENLEQIQVKGYVVEKIKCVDMFPHTTHVEAVVLIKRKHS</sequence>
<evidence type="ECO:0000313" key="7">
    <source>
        <dbReference type="EMBL" id="SHJ77168.1"/>
    </source>
</evidence>
<keyword evidence="1 4" id="KW-0489">Methyltransferase</keyword>